<accession>A0A9Q1J211</accession>
<dbReference type="Proteomes" id="UP001152622">
    <property type="component" value="Chromosome 4"/>
</dbReference>
<dbReference type="EMBL" id="JAINUF010000004">
    <property type="protein sequence ID" value="KAJ8365132.1"/>
    <property type="molecule type" value="Genomic_DNA"/>
</dbReference>
<evidence type="ECO:0000313" key="3">
    <source>
        <dbReference type="Proteomes" id="UP001152622"/>
    </source>
</evidence>
<name>A0A9Q1J211_SYNKA</name>
<dbReference type="AlphaFoldDB" id="A0A9Q1J211"/>
<proteinExistence type="predicted"/>
<keyword evidence="3" id="KW-1185">Reference proteome</keyword>
<evidence type="ECO:0000313" key="2">
    <source>
        <dbReference type="EMBL" id="KAJ8365132.1"/>
    </source>
</evidence>
<reference evidence="2" key="1">
    <citation type="journal article" date="2023" name="Science">
        <title>Genome structures resolve the early diversification of teleost fishes.</title>
        <authorList>
            <person name="Parey E."/>
            <person name="Louis A."/>
            <person name="Montfort J."/>
            <person name="Bouchez O."/>
            <person name="Roques C."/>
            <person name="Iampietro C."/>
            <person name="Lluch J."/>
            <person name="Castinel A."/>
            <person name="Donnadieu C."/>
            <person name="Desvignes T."/>
            <person name="Floi Bucao C."/>
            <person name="Jouanno E."/>
            <person name="Wen M."/>
            <person name="Mejri S."/>
            <person name="Dirks R."/>
            <person name="Jansen H."/>
            <person name="Henkel C."/>
            <person name="Chen W.J."/>
            <person name="Zahm M."/>
            <person name="Cabau C."/>
            <person name="Klopp C."/>
            <person name="Thompson A.W."/>
            <person name="Robinson-Rechavi M."/>
            <person name="Braasch I."/>
            <person name="Lecointre G."/>
            <person name="Bobe J."/>
            <person name="Postlethwait J.H."/>
            <person name="Berthelot C."/>
            <person name="Roest Crollius H."/>
            <person name="Guiguen Y."/>
        </authorList>
    </citation>
    <scope>NUCLEOTIDE SEQUENCE</scope>
    <source>
        <strain evidence="2">WJC10195</strain>
    </source>
</reference>
<gene>
    <name evidence="2" type="ORF">SKAU_G00139630</name>
</gene>
<protein>
    <submittedName>
        <fullName evidence="2">Uncharacterized protein</fullName>
    </submittedName>
</protein>
<feature type="region of interest" description="Disordered" evidence="1">
    <location>
        <begin position="69"/>
        <end position="110"/>
    </location>
</feature>
<feature type="region of interest" description="Disordered" evidence="1">
    <location>
        <begin position="1"/>
        <end position="35"/>
    </location>
</feature>
<evidence type="ECO:0000256" key="1">
    <source>
        <dbReference type="SAM" id="MobiDB-lite"/>
    </source>
</evidence>
<sequence length="121" mass="12544">MGDGGDINENSSLTPSIRERGQSPSGPGDGCCVRQGQGKRVTFVPHISPLSLQPEAANKADLEVRSACSSESPQLRAGQVLQRRRPVAGGGGLATALTAPPGFPTTDSPTPRVLRLVQTSQ</sequence>
<comment type="caution">
    <text evidence="2">The sequence shown here is derived from an EMBL/GenBank/DDBJ whole genome shotgun (WGS) entry which is preliminary data.</text>
</comment>
<organism evidence="2 3">
    <name type="scientific">Synaphobranchus kaupii</name>
    <name type="common">Kaup's arrowtooth eel</name>
    <dbReference type="NCBI Taxonomy" id="118154"/>
    <lineage>
        <taxon>Eukaryota</taxon>
        <taxon>Metazoa</taxon>
        <taxon>Chordata</taxon>
        <taxon>Craniata</taxon>
        <taxon>Vertebrata</taxon>
        <taxon>Euteleostomi</taxon>
        <taxon>Actinopterygii</taxon>
        <taxon>Neopterygii</taxon>
        <taxon>Teleostei</taxon>
        <taxon>Anguilliformes</taxon>
        <taxon>Synaphobranchidae</taxon>
        <taxon>Synaphobranchus</taxon>
    </lineage>
</organism>